<dbReference type="SUPFAM" id="SSF89733">
    <property type="entry name" value="L-sulfolactate dehydrogenase-like"/>
    <property type="match status" value="1"/>
</dbReference>
<dbReference type="Gene3D" id="3.30.1370.60">
    <property type="entry name" value="Hypothetical oxidoreductase yiak, domain 2"/>
    <property type="match status" value="1"/>
</dbReference>
<comment type="similarity">
    <text evidence="1">Belongs to the LDH2/MDH2 oxidoreductase family.</text>
</comment>
<dbReference type="GO" id="GO:0016491">
    <property type="term" value="F:oxidoreductase activity"/>
    <property type="evidence" value="ECO:0007669"/>
    <property type="project" value="UniProtKB-KW"/>
</dbReference>
<dbReference type="Pfam" id="PF02615">
    <property type="entry name" value="Ldh_2"/>
    <property type="match status" value="1"/>
</dbReference>
<evidence type="ECO:0000256" key="2">
    <source>
        <dbReference type="ARBA" id="ARBA00023002"/>
    </source>
</evidence>
<gene>
    <name evidence="3" type="primary">yjmC</name>
    <name evidence="3" type="ORF">WG78_12800</name>
</gene>
<keyword evidence="2 3" id="KW-0560">Oxidoreductase</keyword>
<comment type="caution">
    <text evidence="3">The sequence shown here is derived from an EMBL/GenBank/DDBJ whole genome shotgun (WGS) entry which is preliminary data.</text>
</comment>
<reference evidence="3 4" key="1">
    <citation type="submission" date="2015-07" db="EMBL/GenBank/DDBJ databases">
        <title>Draft genome sequence of the Amantichitinum ursilacus IGB-41, a new chitin-degrading bacterium.</title>
        <authorList>
            <person name="Kirstahler P."/>
            <person name="Guenther M."/>
            <person name="Grumaz C."/>
            <person name="Rupp S."/>
            <person name="Zibek S."/>
            <person name="Sohn K."/>
        </authorList>
    </citation>
    <scope>NUCLEOTIDE SEQUENCE [LARGE SCALE GENOMIC DNA]</scope>
    <source>
        <strain evidence="3 4">IGB-41</strain>
    </source>
</reference>
<dbReference type="STRING" id="857265.WG78_12800"/>
<evidence type="ECO:0000313" key="4">
    <source>
        <dbReference type="Proteomes" id="UP000037939"/>
    </source>
</evidence>
<dbReference type="PANTHER" id="PTHR11091:SF0">
    <property type="entry name" value="MALATE DEHYDROGENASE"/>
    <property type="match status" value="1"/>
</dbReference>
<evidence type="ECO:0000313" key="3">
    <source>
        <dbReference type="EMBL" id="KPC52726.1"/>
    </source>
</evidence>
<dbReference type="InterPro" id="IPR036111">
    <property type="entry name" value="Mal/L-sulfo/L-lacto_DH-like_sf"/>
</dbReference>
<dbReference type="RefSeq" id="WP_053938196.1">
    <property type="nucleotide sequence ID" value="NZ_LAQT01000009.1"/>
</dbReference>
<dbReference type="OrthoDB" id="924592at2"/>
<protein>
    <submittedName>
        <fullName evidence="3">Putative oxidoreductase YjmC</fullName>
        <ecNumber evidence="3">1.1.1.-</ecNumber>
    </submittedName>
</protein>
<proteinExistence type="inferred from homology"/>
<dbReference type="EMBL" id="LAQT01000009">
    <property type="protein sequence ID" value="KPC52726.1"/>
    <property type="molecule type" value="Genomic_DNA"/>
</dbReference>
<sequence length="356" mass="38381">MKHLNPDIARLICQRAAERRGVSTEHARWFADALVETSLMGIDTHGLRLFALYLRELDEGRSKAKPHFMLRRRQGAMATLDADAALGTVAGLHAARLAVGIAQSHGIGAVAVGNSNHFGAASIYGLEIARHNMIGLVTTSAAARMSPFNGKRAMFGTNPICFVAPGVGEQRFMLDMATSQISYSQIKHYRKNGLALPLGWVLNAAGEPTEQPADVVSLSPLGGYKGQGLAMMVQILSCLLASMPLDHELDHLDTGRFDTGRNIGHFMIAIDPSAFANPASFRQQVSRLMDDVRATPARDGARVQVAGDPQAANRQQRLQHGIPALPEEIEALLREGERAGVLETRALVLEDAEVTA</sequence>
<evidence type="ECO:0000256" key="1">
    <source>
        <dbReference type="ARBA" id="ARBA00006056"/>
    </source>
</evidence>
<name>A0A0N0XJY2_9NEIS</name>
<dbReference type="PANTHER" id="PTHR11091">
    <property type="entry name" value="OXIDOREDUCTASE-RELATED"/>
    <property type="match status" value="1"/>
</dbReference>
<organism evidence="3 4">
    <name type="scientific">Amantichitinum ursilacus</name>
    <dbReference type="NCBI Taxonomy" id="857265"/>
    <lineage>
        <taxon>Bacteria</taxon>
        <taxon>Pseudomonadati</taxon>
        <taxon>Pseudomonadota</taxon>
        <taxon>Betaproteobacteria</taxon>
        <taxon>Neisseriales</taxon>
        <taxon>Chitinibacteraceae</taxon>
        <taxon>Amantichitinum</taxon>
    </lineage>
</organism>
<dbReference type="Proteomes" id="UP000037939">
    <property type="component" value="Unassembled WGS sequence"/>
</dbReference>
<dbReference type="AlphaFoldDB" id="A0A0N0XJY2"/>
<accession>A0A0N0XJY2</accession>
<dbReference type="Gene3D" id="1.10.1530.10">
    <property type="match status" value="1"/>
</dbReference>
<dbReference type="InterPro" id="IPR043144">
    <property type="entry name" value="Mal/L-sulf/L-lact_DH-like_ah"/>
</dbReference>
<dbReference type="InterPro" id="IPR003767">
    <property type="entry name" value="Malate/L-lactate_DH-like"/>
</dbReference>
<keyword evidence="4" id="KW-1185">Reference proteome</keyword>
<dbReference type="PATRIC" id="fig|857265.3.peg.2637"/>
<dbReference type="InterPro" id="IPR043143">
    <property type="entry name" value="Mal/L-sulf/L-lact_DH-like_NADP"/>
</dbReference>
<dbReference type="EC" id="1.1.1.-" evidence="3"/>